<proteinExistence type="predicted"/>
<reference evidence="2 3" key="1">
    <citation type="submission" date="2015-12" db="EMBL/GenBank/DDBJ databases">
        <title>Draft genome sequence of Moniliophthora roreri, the causal agent of frosty pod rot of cacao.</title>
        <authorList>
            <person name="Aime M.C."/>
            <person name="Diaz-Valderrama J.R."/>
            <person name="Kijpornyongpan T."/>
            <person name="Phillips-Mora W."/>
        </authorList>
    </citation>
    <scope>NUCLEOTIDE SEQUENCE [LARGE SCALE GENOMIC DNA]</scope>
    <source>
        <strain evidence="2 3">MCA 2952</strain>
    </source>
</reference>
<name>A0A0W0G0V3_MONRR</name>
<dbReference type="Proteomes" id="UP000054988">
    <property type="component" value="Unassembled WGS sequence"/>
</dbReference>
<dbReference type="EMBL" id="LATX01001367">
    <property type="protein sequence ID" value="KTB42209.1"/>
    <property type="molecule type" value="Genomic_DNA"/>
</dbReference>
<dbReference type="AlphaFoldDB" id="A0A0W0G0V3"/>
<sequence>MLYRDPKQITPKTCREPNYGPMNALAS</sequence>
<organism evidence="2 3">
    <name type="scientific">Moniliophthora roreri</name>
    <name type="common">Frosty pod rot fungus</name>
    <name type="synonym">Monilia roreri</name>
    <dbReference type="NCBI Taxonomy" id="221103"/>
    <lineage>
        <taxon>Eukaryota</taxon>
        <taxon>Fungi</taxon>
        <taxon>Dikarya</taxon>
        <taxon>Basidiomycota</taxon>
        <taxon>Agaricomycotina</taxon>
        <taxon>Agaricomycetes</taxon>
        <taxon>Agaricomycetidae</taxon>
        <taxon>Agaricales</taxon>
        <taxon>Marasmiineae</taxon>
        <taxon>Marasmiaceae</taxon>
        <taxon>Moniliophthora</taxon>
    </lineage>
</organism>
<evidence type="ECO:0000256" key="1">
    <source>
        <dbReference type="SAM" id="MobiDB-lite"/>
    </source>
</evidence>
<comment type="caution">
    <text evidence="2">The sequence shown here is derived from an EMBL/GenBank/DDBJ whole genome shotgun (WGS) entry which is preliminary data.</text>
</comment>
<gene>
    <name evidence="2" type="ORF">WG66_5211</name>
</gene>
<evidence type="ECO:0000313" key="2">
    <source>
        <dbReference type="EMBL" id="KTB42209.1"/>
    </source>
</evidence>
<feature type="region of interest" description="Disordered" evidence="1">
    <location>
        <begin position="1"/>
        <end position="27"/>
    </location>
</feature>
<evidence type="ECO:0000313" key="3">
    <source>
        <dbReference type="Proteomes" id="UP000054988"/>
    </source>
</evidence>
<protein>
    <submittedName>
        <fullName evidence="2">Uncharacterized protein</fullName>
    </submittedName>
</protein>
<accession>A0A0W0G0V3</accession>